<dbReference type="Proteomes" id="UP001342826">
    <property type="component" value="Unassembled WGS sequence"/>
</dbReference>
<dbReference type="SUPFAM" id="SSF46785">
    <property type="entry name" value="Winged helix' DNA-binding domain"/>
    <property type="match status" value="2"/>
</dbReference>
<gene>
    <name evidence="3" type="ORF">P9271_22350</name>
</gene>
<evidence type="ECO:0000259" key="2">
    <source>
        <dbReference type="Pfam" id="PF01051"/>
    </source>
</evidence>
<dbReference type="InterPro" id="IPR000525">
    <property type="entry name" value="Initiator_Rep_WH1"/>
</dbReference>
<dbReference type="Pfam" id="PF21205">
    <property type="entry name" value="Rep3_C"/>
    <property type="match status" value="1"/>
</dbReference>
<evidence type="ECO:0000313" key="4">
    <source>
        <dbReference type="Proteomes" id="UP001342826"/>
    </source>
</evidence>
<feature type="domain" description="Initiator Rep protein WH1" evidence="2">
    <location>
        <begin position="7"/>
        <end position="136"/>
    </location>
</feature>
<comment type="caution">
    <text evidence="3">The sequence shown here is derived from an EMBL/GenBank/DDBJ whole genome shotgun (WGS) entry which is preliminary data.</text>
</comment>
<reference evidence="3 4" key="1">
    <citation type="submission" date="2023-03" db="EMBL/GenBank/DDBJ databases">
        <title>Bacillus Genome Sequencing.</title>
        <authorList>
            <person name="Dunlap C."/>
        </authorList>
    </citation>
    <scope>NUCLEOTIDE SEQUENCE [LARGE SCALE GENOMIC DNA]</scope>
    <source>
        <strain evidence="3 4">NRS-1717</strain>
    </source>
</reference>
<organism evidence="3 4">
    <name type="scientific">Metabacillus fastidiosus</name>
    <dbReference type="NCBI Taxonomy" id="1458"/>
    <lineage>
        <taxon>Bacteria</taxon>
        <taxon>Bacillati</taxon>
        <taxon>Bacillota</taxon>
        <taxon>Bacilli</taxon>
        <taxon>Bacillales</taxon>
        <taxon>Bacillaceae</taxon>
        <taxon>Metabacillus</taxon>
    </lineage>
</organism>
<dbReference type="InterPro" id="IPR036388">
    <property type="entry name" value="WH-like_DNA-bd_sf"/>
</dbReference>
<dbReference type="Gene3D" id="1.10.10.10">
    <property type="entry name" value="Winged helix-like DNA-binding domain superfamily/Winged helix DNA-binding domain"/>
    <property type="match status" value="2"/>
</dbReference>
<evidence type="ECO:0000313" key="3">
    <source>
        <dbReference type="EMBL" id="MED4404032.1"/>
    </source>
</evidence>
<name>A0ABU6P3V8_9BACI</name>
<keyword evidence="4" id="KW-1185">Reference proteome</keyword>
<accession>A0ABU6P3V8</accession>
<evidence type="ECO:0000256" key="1">
    <source>
        <dbReference type="ARBA" id="ARBA00038283"/>
    </source>
</evidence>
<proteinExistence type="inferred from homology"/>
<comment type="similarity">
    <text evidence="1">Belongs to the initiator RepB protein family.</text>
</comment>
<dbReference type="EMBL" id="JARTFS010000022">
    <property type="protein sequence ID" value="MED4404032.1"/>
    <property type="molecule type" value="Genomic_DNA"/>
</dbReference>
<protein>
    <submittedName>
        <fullName evidence="3">Replication initiation protein</fullName>
    </submittedName>
</protein>
<sequence length="212" mass="24562">MEKSEIVVGLNQLMEAKYKLSVREQRIISYLVSQMNVDDENSKIYSLSIKDFCEMTGVTGIKEITHGLQRKLVKITKEGVVHSVTWLSLAVHNENEGTIDIRIDPLLKPFLLQLKQELTEFQLKSSNAIRLYELLKQYIVIGEKRFTIDELKEYMGIGKEGYKKYADFKRKVIRSAEKEVNEKTGITFHFKEIKKGRSVESLHFFVKPKANS</sequence>
<dbReference type="Pfam" id="PF01051">
    <property type="entry name" value="Rep3_N"/>
    <property type="match status" value="1"/>
</dbReference>
<dbReference type="InterPro" id="IPR036390">
    <property type="entry name" value="WH_DNA-bd_sf"/>
</dbReference>
<dbReference type="RefSeq" id="WP_328015952.1">
    <property type="nucleotide sequence ID" value="NZ_JARTFS010000022.1"/>
</dbReference>